<feature type="domain" description="VOC" evidence="1">
    <location>
        <begin position="3"/>
        <end position="124"/>
    </location>
</feature>
<dbReference type="Gene3D" id="3.10.180.10">
    <property type="entry name" value="2,3-Dihydroxybiphenyl 1,2-Dioxygenase, domain 1"/>
    <property type="match status" value="1"/>
</dbReference>
<dbReference type="InterPro" id="IPR037523">
    <property type="entry name" value="VOC_core"/>
</dbReference>
<evidence type="ECO:0000313" key="3">
    <source>
        <dbReference type="Proteomes" id="UP000029843"/>
    </source>
</evidence>
<gene>
    <name evidence="2" type="ORF">ND2E_4148</name>
</gene>
<dbReference type="InterPro" id="IPR029068">
    <property type="entry name" value="Glyas_Bleomycin-R_OHBP_Dase"/>
</dbReference>
<comment type="caution">
    <text evidence="2">The sequence shown here is derived from an EMBL/GenBank/DDBJ whole genome shotgun (WGS) entry which is preliminary data.</text>
</comment>
<dbReference type="EMBL" id="JQED01000047">
    <property type="protein sequence ID" value="KGJ88312.1"/>
    <property type="molecule type" value="Genomic_DNA"/>
</dbReference>
<dbReference type="PANTHER" id="PTHR35006">
    <property type="entry name" value="GLYOXALASE FAMILY PROTEIN (AFU_ORTHOLOGUE AFUA_5G14830)"/>
    <property type="match status" value="1"/>
</dbReference>
<dbReference type="PATRIC" id="fig|28229.4.peg.3490"/>
<organism evidence="2 3">
    <name type="scientific">Colwellia psychrerythraea</name>
    <name type="common">Vibrio psychroerythus</name>
    <dbReference type="NCBI Taxonomy" id="28229"/>
    <lineage>
        <taxon>Bacteria</taxon>
        <taxon>Pseudomonadati</taxon>
        <taxon>Pseudomonadota</taxon>
        <taxon>Gammaproteobacteria</taxon>
        <taxon>Alteromonadales</taxon>
        <taxon>Colwelliaceae</taxon>
        <taxon>Colwellia</taxon>
    </lineage>
</organism>
<dbReference type="Proteomes" id="UP000029843">
    <property type="component" value="Unassembled WGS sequence"/>
</dbReference>
<dbReference type="Pfam" id="PF00903">
    <property type="entry name" value="Glyoxalase"/>
    <property type="match status" value="1"/>
</dbReference>
<dbReference type="RefSeq" id="WP_033095129.1">
    <property type="nucleotide sequence ID" value="NZ_JQED01000047.1"/>
</dbReference>
<protein>
    <submittedName>
        <fullName evidence="2">Glyoxalase-like domain containing protein</fullName>
    </submittedName>
</protein>
<name>A0A099KE53_COLPS</name>
<reference evidence="2 3" key="1">
    <citation type="submission" date="2014-08" db="EMBL/GenBank/DDBJ databases">
        <title>Genomic and Phenotypic Diversity of Colwellia psychrerythraea strains from Disparate Marine Basins.</title>
        <authorList>
            <person name="Techtmann S.M."/>
            <person name="Stelling S.C."/>
            <person name="Utturkar S.M."/>
            <person name="Alshibli N."/>
            <person name="Harris A."/>
            <person name="Brown S.D."/>
            <person name="Hazen T.C."/>
        </authorList>
    </citation>
    <scope>NUCLEOTIDE SEQUENCE [LARGE SCALE GENOMIC DNA]</scope>
    <source>
        <strain evidence="2 3">ND2E</strain>
    </source>
</reference>
<evidence type="ECO:0000313" key="2">
    <source>
        <dbReference type="EMBL" id="KGJ88312.1"/>
    </source>
</evidence>
<dbReference type="AlphaFoldDB" id="A0A099KE53"/>
<dbReference type="CDD" id="cd07262">
    <property type="entry name" value="VOC_like"/>
    <property type="match status" value="1"/>
</dbReference>
<dbReference type="SUPFAM" id="SSF54593">
    <property type="entry name" value="Glyoxalase/Bleomycin resistance protein/Dihydroxybiphenyl dioxygenase"/>
    <property type="match status" value="1"/>
</dbReference>
<evidence type="ECO:0000259" key="1">
    <source>
        <dbReference type="PROSITE" id="PS51819"/>
    </source>
</evidence>
<sequence length="127" mass="13397">MSIFTHVTIGTNDLTKSRTFYDNVLNTIGLKRIADLDENGTIWGVDAPSFFVLKPANGQPASVGNGGTVSFEAPSRSAIDAFHAAAIAAGSPDEGAPGTRDWAPNAYAAYTRDPDGNKLAVYCFKEA</sequence>
<dbReference type="PROSITE" id="PS51819">
    <property type="entry name" value="VOC"/>
    <property type="match status" value="1"/>
</dbReference>
<accession>A0A099KE53</accession>
<dbReference type="InterPro" id="IPR004360">
    <property type="entry name" value="Glyas_Fos-R_dOase_dom"/>
</dbReference>
<dbReference type="PANTHER" id="PTHR35006:SF1">
    <property type="entry name" value="BLL2941 PROTEIN"/>
    <property type="match status" value="1"/>
</dbReference>
<proteinExistence type="predicted"/>
<dbReference type="OrthoDB" id="9800438at2"/>